<sequence length="235" mass="25950">MRPVRHSLIRRQREKAAGDYAQATGGTSYARSVKSQIYDAGKSSAINAERTDSAPALPVRFAVDAENTGLVPQIAQVSAAMNAPINNMGENLSGKREARWSTANDEHLGHVQLVMTDGGEVKTVMVRRPTEKQICIIDWINFSVAEETWNKTAREQLITDEQFVYEASRQLEKIFGFGVTQKCKSGKNFFTDSWMLGDGMGFVCFGTCGLFASSPPLAQRHRILSLKSYPDVLLA</sequence>
<protein>
    <submittedName>
        <fullName evidence="1">Uncharacterized protein</fullName>
    </submittedName>
</protein>
<comment type="caution">
    <text evidence="1">The sequence shown here is derived from an EMBL/GenBank/DDBJ whole genome shotgun (WGS) entry which is preliminary data.</text>
</comment>
<dbReference type="AlphaFoldDB" id="A0A6L8K2H2"/>
<evidence type="ECO:0000313" key="1">
    <source>
        <dbReference type="EMBL" id="MYM21115.1"/>
    </source>
</evidence>
<dbReference type="RefSeq" id="WP_161004678.1">
    <property type="nucleotide sequence ID" value="NZ_WWCN01000001.1"/>
</dbReference>
<name>A0A6L8K2H2_9BURK</name>
<gene>
    <name evidence="1" type="ORF">GTP46_00435</name>
</gene>
<keyword evidence="2" id="KW-1185">Reference proteome</keyword>
<accession>A0A6L8K2H2</accession>
<dbReference type="EMBL" id="WWCN01000001">
    <property type="protein sequence ID" value="MYM21115.1"/>
    <property type="molecule type" value="Genomic_DNA"/>
</dbReference>
<evidence type="ECO:0000313" key="2">
    <source>
        <dbReference type="Proteomes" id="UP000479335"/>
    </source>
</evidence>
<proteinExistence type="predicted"/>
<organism evidence="1 2">
    <name type="scientific">Duganella flavida</name>
    <dbReference type="NCBI Taxonomy" id="2692175"/>
    <lineage>
        <taxon>Bacteria</taxon>
        <taxon>Pseudomonadati</taxon>
        <taxon>Pseudomonadota</taxon>
        <taxon>Betaproteobacteria</taxon>
        <taxon>Burkholderiales</taxon>
        <taxon>Oxalobacteraceae</taxon>
        <taxon>Telluria group</taxon>
        <taxon>Duganella</taxon>
    </lineage>
</organism>
<reference evidence="1 2" key="1">
    <citation type="submission" date="2019-12" db="EMBL/GenBank/DDBJ databases">
        <title>Novel species isolated from a subtropical stream in China.</title>
        <authorList>
            <person name="Lu H."/>
        </authorList>
    </citation>
    <scope>NUCLEOTIDE SEQUENCE [LARGE SCALE GENOMIC DNA]</scope>
    <source>
        <strain evidence="1 2">FT135W</strain>
    </source>
</reference>
<dbReference type="Proteomes" id="UP000479335">
    <property type="component" value="Unassembled WGS sequence"/>
</dbReference>